<organism evidence="4 5">
    <name type="scientific">Rhizoctonia solani</name>
    <dbReference type="NCBI Taxonomy" id="456999"/>
    <lineage>
        <taxon>Eukaryota</taxon>
        <taxon>Fungi</taxon>
        <taxon>Dikarya</taxon>
        <taxon>Basidiomycota</taxon>
        <taxon>Agaricomycotina</taxon>
        <taxon>Agaricomycetes</taxon>
        <taxon>Cantharellales</taxon>
        <taxon>Ceratobasidiaceae</taxon>
        <taxon>Rhizoctonia</taxon>
    </lineage>
</organism>
<feature type="transmembrane region" description="Helical" evidence="2">
    <location>
        <begin position="234"/>
        <end position="254"/>
    </location>
</feature>
<proteinExistence type="predicted"/>
<dbReference type="Pfam" id="PF20153">
    <property type="entry name" value="DUF6535"/>
    <property type="match status" value="1"/>
</dbReference>
<evidence type="ECO:0000313" key="5">
    <source>
        <dbReference type="Proteomes" id="UP000663853"/>
    </source>
</evidence>
<dbReference type="EMBL" id="CAJMXA010000193">
    <property type="protein sequence ID" value="CAE6420605.1"/>
    <property type="molecule type" value="Genomic_DNA"/>
</dbReference>
<keyword evidence="2" id="KW-1133">Transmembrane helix</keyword>
<evidence type="ECO:0000259" key="3">
    <source>
        <dbReference type="Pfam" id="PF20153"/>
    </source>
</evidence>
<name>A0A8H2X977_9AGAM</name>
<feature type="transmembrane region" description="Helical" evidence="2">
    <location>
        <begin position="175"/>
        <end position="194"/>
    </location>
</feature>
<keyword evidence="2" id="KW-0472">Membrane</keyword>
<sequence>MAFNYEAWTPDPEGRLPRIKISGFRLNPKSSDPKKHTKVEPGGFASYDRERYHHSGFARSKPQTRVAADRLGKELDPDGAIWELYQEESRSYDKELVENRDKSLDVILIYAGLFSSVLAGFLVDSKALLQQDTAAISMNLLLYIARSQNSQSNSLQLPPEPLTFTAPTTARLVNGLWFLALVISLTTALITMLAKEWIHAYIASQPPSPHAHALLHQARLNGLHKWHALHIIDLLPTTLHFALLLFLIGLVIYLRELDYLLANLVAAFSGATFLFYVATTTFSSISQFCPFATQVSGYIQHFLFKYPDWIAWADQSSKDAQNAERTTFGELRALEWLATHARDPAVAECTYQALAGLRTKSTGEADNALPSNPSPVSQEDFNLLENLFMDACAELPNLLVTEDREIPASRGMLISKHANALPRLVALLNTYSAHSPPEGILRSAARKVWDYITTIKPIKDNVTDLPLHGPGTDDRAGDSGAGTDQPEESDKSEGSARIKQALISIDKTRQEHSPYLTADAHSLLVVAELRLTKAQAEFHAPGQAKENELFDSRARYSRALFRVAVLLTSYTTGQISINADPLIALLGSLKESFECESLNPRDQYPTSTNHWQIPEEEKDRVYGPADIWAIIAGSYSFIYIAPMGIGDGDGLLVGLMQTIGKHDIRESYELAMAARKGLHAVAPVLLGQWFETAIVLQGSVLTRDSPSVQKSKELLNTWPRLEDDPKAAIYTQENKWTMKQLLILAQIGALFSEIEDCKMSHLSFVAVKTLCHLSMGVSGQFDATMAFLKNDVLLRELISSVIENYQYMHSTVQQLLQLLLPELEDHPFLSTENPLKIPICTDVECYPQMLKLWIRGADCPGEFQRLVTGLTDSRLYTGRDSRDALDLLLASSQLGDLVTLASRDKYSHVVLKNLKEWINNAFAPPSYSQTHSRWFEWPKNYSFPDFLGAVEFVLEKESSDDEKKTLLMSLMGASALYLDQPAETQTVRKILHLVEKYNNEQLNPGQHEGFILKCLEHRALPGSLPRADSNAERIGVVTPDD</sequence>
<protein>
    <recommendedName>
        <fullName evidence="3">DUF6535 domain-containing protein</fullName>
    </recommendedName>
</protein>
<reference evidence="4" key="1">
    <citation type="submission" date="2021-01" db="EMBL/GenBank/DDBJ databases">
        <authorList>
            <person name="Kaushik A."/>
        </authorList>
    </citation>
    <scope>NUCLEOTIDE SEQUENCE</scope>
    <source>
        <strain evidence="4">AG6-10EEA</strain>
    </source>
</reference>
<keyword evidence="2" id="KW-0812">Transmembrane</keyword>
<gene>
    <name evidence="4" type="ORF">RDB_LOCUS11712</name>
</gene>
<evidence type="ECO:0000256" key="1">
    <source>
        <dbReference type="SAM" id="MobiDB-lite"/>
    </source>
</evidence>
<evidence type="ECO:0000313" key="4">
    <source>
        <dbReference type="EMBL" id="CAE6420605.1"/>
    </source>
</evidence>
<evidence type="ECO:0000256" key="2">
    <source>
        <dbReference type="SAM" id="Phobius"/>
    </source>
</evidence>
<accession>A0A8H2X977</accession>
<dbReference type="AlphaFoldDB" id="A0A8H2X977"/>
<feature type="transmembrane region" description="Helical" evidence="2">
    <location>
        <begin position="104"/>
        <end position="123"/>
    </location>
</feature>
<feature type="domain" description="DUF6535" evidence="3">
    <location>
        <begin position="82"/>
        <end position="254"/>
    </location>
</feature>
<dbReference type="Proteomes" id="UP000663853">
    <property type="component" value="Unassembled WGS sequence"/>
</dbReference>
<feature type="region of interest" description="Disordered" evidence="1">
    <location>
        <begin position="462"/>
        <end position="496"/>
    </location>
</feature>
<feature type="transmembrane region" description="Helical" evidence="2">
    <location>
        <begin position="260"/>
        <end position="278"/>
    </location>
</feature>
<dbReference type="InterPro" id="IPR045338">
    <property type="entry name" value="DUF6535"/>
</dbReference>
<comment type="caution">
    <text evidence="4">The sequence shown here is derived from an EMBL/GenBank/DDBJ whole genome shotgun (WGS) entry which is preliminary data.</text>
</comment>